<accession>A0A4S2N5E7</accession>
<evidence type="ECO:0000256" key="6">
    <source>
        <dbReference type="ARBA" id="ARBA00022527"/>
    </source>
</evidence>
<name>A0A4S2N5E7_9PEZI</name>
<evidence type="ECO:0000256" key="10">
    <source>
        <dbReference type="ARBA" id="ARBA00022840"/>
    </source>
</evidence>
<evidence type="ECO:0000313" key="19">
    <source>
        <dbReference type="Proteomes" id="UP000298138"/>
    </source>
</evidence>
<feature type="region of interest" description="Disordered" evidence="16">
    <location>
        <begin position="1"/>
        <end position="128"/>
    </location>
</feature>
<comment type="catalytic activity">
    <reaction evidence="14">
        <text>L-seryl-[protein] + ATP = O-phospho-L-seryl-[protein] + ADP + H(+)</text>
        <dbReference type="Rhea" id="RHEA:17989"/>
        <dbReference type="Rhea" id="RHEA-COMP:9863"/>
        <dbReference type="Rhea" id="RHEA-COMP:11604"/>
        <dbReference type="ChEBI" id="CHEBI:15378"/>
        <dbReference type="ChEBI" id="CHEBI:29999"/>
        <dbReference type="ChEBI" id="CHEBI:30616"/>
        <dbReference type="ChEBI" id="CHEBI:83421"/>
        <dbReference type="ChEBI" id="CHEBI:456216"/>
        <dbReference type="EC" id="2.7.11.1"/>
    </reaction>
</comment>
<dbReference type="GO" id="GO:0005524">
    <property type="term" value="F:ATP binding"/>
    <property type="evidence" value="ECO:0007669"/>
    <property type="project" value="UniProtKB-UniRule"/>
</dbReference>
<evidence type="ECO:0000256" key="13">
    <source>
        <dbReference type="ARBA" id="ARBA00047899"/>
    </source>
</evidence>
<evidence type="ECO:0000256" key="9">
    <source>
        <dbReference type="ARBA" id="ARBA00022777"/>
    </source>
</evidence>
<feature type="compositionally biased region" description="Basic and acidic residues" evidence="16">
    <location>
        <begin position="483"/>
        <end position="504"/>
    </location>
</feature>
<feature type="compositionally biased region" description="Basic residues" evidence="16">
    <location>
        <begin position="1"/>
        <end position="12"/>
    </location>
</feature>
<keyword evidence="7" id="KW-0808">Transferase</keyword>
<dbReference type="PANTHER" id="PTHR24058">
    <property type="entry name" value="DUAL SPECIFICITY PROTEIN KINASE"/>
    <property type="match status" value="1"/>
</dbReference>
<dbReference type="InterPro" id="IPR050494">
    <property type="entry name" value="Ser_Thr_dual-spec_kinase"/>
</dbReference>
<dbReference type="Proteomes" id="UP000298138">
    <property type="component" value="Unassembled WGS sequence"/>
</dbReference>
<keyword evidence="6" id="KW-0723">Serine/threonine-protein kinase</keyword>
<evidence type="ECO:0000313" key="18">
    <source>
        <dbReference type="EMBL" id="TGZ84284.1"/>
    </source>
</evidence>
<evidence type="ECO:0000256" key="7">
    <source>
        <dbReference type="ARBA" id="ARBA00022679"/>
    </source>
</evidence>
<dbReference type="PROSITE" id="PS00109">
    <property type="entry name" value="PROTEIN_KINASE_TYR"/>
    <property type="match status" value="1"/>
</dbReference>
<keyword evidence="10 15" id="KW-0067">ATP-binding</keyword>
<dbReference type="EC" id="2.7.11.1" evidence="3"/>
<proteinExistence type="predicted"/>
<dbReference type="InterPro" id="IPR000719">
    <property type="entry name" value="Prot_kinase_dom"/>
</dbReference>
<dbReference type="PANTHER" id="PTHR24058:SF28">
    <property type="entry name" value="SERINE_THREONINE-PROTEIN KINASE MINIBRAIN"/>
    <property type="match status" value="1"/>
</dbReference>
<evidence type="ECO:0000256" key="12">
    <source>
        <dbReference type="ARBA" id="ARBA00033194"/>
    </source>
</evidence>
<evidence type="ECO:0000256" key="2">
    <source>
        <dbReference type="ARBA" id="ARBA00011534"/>
    </source>
</evidence>
<dbReference type="AlphaFoldDB" id="A0A4S2N5E7"/>
<dbReference type="PROSITE" id="PS00107">
    <property type="entry name" value="PROTEIN_KINASE_ATP"/>
    <property type="match status" value="1"/>
</dbReference>
<evidence type="ECO:0000256" key="4">
    <source>
        <dbReference type="ARBA" id="ARBA00013948"/>
    </source>
</evidence>
<evidence type="ECO:0000256" key="11">
    <source>
        <dbReference type="ARBA" id="ARBA00030980"/>
    </source>
</evidence>
<dbReference type="InterPro" id="IPR011009">
    <property type="entry name" value="Kinase-like_dom_sf"/>
</dbReference>
<evidence type="ECO:0000256" key="14">
    <source>
        <dbReference type="ARBA" id="ARBA00048679"/>
    </source>
</evidence>
<dbReference type="PROSITE" id="PS50011">
    <property type="entry name" value="PROTEIN_KINASE_DOM"/>
    <property type="match status" value="1"/>
</dbReference>
<evidence type="ECO:0000256" key="16">
    <source>
        <dbReference type="SAM" id="MobiDB-lite"/>
    </source>
</evidence>
<evidence type="ECO:0000256" key="5">
    <source>
        <dbReference type="ARBA" id="ARBA00019973"/>
    </source>
</evidence>
<evidence type="ECO:0000256" key="15">
    <source>
        <dbReference type="PROSITE-ProRule" id="PRU10141"/>
    </source>
</evidence>
<dbReference type="InterPro" id="IPR008266">
    <property type="entry name" value="Tyr_kinase_AS"/>
</dbReference>
<evidence type="ECO:0000259" key="17">
    <source>
        <dbReference type="PROSITE" id="PS50011"/>
    </source>
</evidence>
<dbReference type="SUPFAM" id="SSF56112">
    <property type="entry name" value="Protein kinase-like (PK-like)"/>
    <property type="match status" value="1"/>
</dbReference>
<feature type="compositionally biased region" description="Pro residues" evidence="16">
    <location>
        <begin position="110"/>
        <end position="120"/>
    </location>
</feature>
<reference evidence="18 19" key="1">
    <citation type="submission" date="2019-04" db="EMBL/GenBank/DDBJ databases">
        <title>Comparative genomics and transcriptomics to analyze fruiting body development in filamentous ascomycetes.</title>
        <authorList>
            <consortium name="DOE Joint Genome Institute"/>
            <person name="Lutkenhaus R."/>
            <person name="Traeger S."/>
            <person name="Breuer J."/>
            <person name="Kuo A."/>
            <person name="Lipzen A."/>
            <person name="Pangilinan J."/>
            <person name="Dilworth D."/>
            <person name="Sandor L."/>
            <person name="Poggeler S."/>
            <person name="Barry K."/>
            <person name="Grigoriev I.V."/>
            <person name="Nowrousian M."/>
        </authorList>
    </citation>
    <scope>NUCLEOTIDE SEQUENCE [LARGE SCALE GENOMIC DNA]</scope>
    <source>
        <strain evidence="18 19">CBS 389.68</strain>
    </source>
</reference>
<feature type="region of interest" description="Disordered" evidence="16">
    <location>
        <begin position="475"/>
        <end position="529"/>
    </location>
</feature>
<evidence type="ECO:0000256" key="3">
    <source>
        <dbReference type="ARBA" id="ARBA00012513"/>
    </source>
</evidence>
<evidence type="ECO:0000256" key="8">
    <source>
        <dbReference type="ARBA" id="ARBA00022741"/>
    </source>
</evidence>
<keyword evidence="9 18" id="KW-0418">Kinase</keyword>
<keyword evidence="19" id="KW-1185">Reference proteome</keyword>
<sequence length="529" mass="57617">MAHSSARRKPARSKPPSQSSSAVRTDSRDMAISKSSSSPPPPPRFRLVSNGDPAPSPNTTSSSSNRKRKRGEGAGGQEPESPVSLRPKHSLNETLSPLQAPAHSPNGSQYPPPDPDPDLPPGTQLDNSTYTVHSVLGRGQFSTTYLATQNSTQQKVAIKRFHRAWSSVGLIESGCMLALPKDPHLVTYIAQFVDSNDQFYIVMEALCAERPLQLPPCPHAGSQSSPPPHPPTHCPHRHRALAIIISQLLTALLTLHNAGIIHTDLTPSNILYTSSSAGSTDIKLIDFSNALDVHSADLDSTDPDSYELQTPCYRAPEILLGSAKKVASKIDIWSVGVIALELLFDATVVGDGVEGAELLRSPVEGREGLVRRVVEVFGSVESCSGGVHWRGLFHEISWRWGIRKGEGKRAVKEKEGGWKDLVVGGGEDTAGLVGFLEGLCCVDEKKRWSVRKALRNRWLVKQVLGAWGEVLIGDGETDDDETVERPMTRSGRSDNEGRRNTNDNKHHHQTLENGADEDEDEDEEQVMLV</sequence>
<dbReference type="OrthoDB" id="413582at2759"/>
<dbReference type="InParanoid" id="A0A4S2N5E7"/>
<feature type="domain" description="Protein kinase" evidence="17">
    <location>
        <begin position="130"/>
        <end position="459"/>
    </location>
</feature>
<evidence type="ECO:0000256" key="1">
    <source>
        <dbReference type="ARBA" id="ARBA00003747"/>
    </source>
</evidence>
<dbReference type="Gene3D" id="1.10.510.10">
    <property type="entry name" value="Transferase(Phosphotransferase) domain 1"/>
    <property type="match status" value="1"/>
</dbReference>
<dbReference type="InterPro" id="IPR017441">
    <property type="entry name" value="Protein_kinase_ATP_BS"/>
</dbReference>
<comment type="subunit">
    <text evidence="2">Component of the EKC/KEOPS complex composed of at least BUD32, CGI121, GON7, KAE1 and PCC1; the whole complex dimerizes.</text>
</comment>
<feature type="compositionally biased region" description="Polar residues" evidence="16">
    <location>
        <begin position="15"/>
        <end position="24"/>
    </location>
</feature>
<dbReference type="Pfam" id="PF00069">
    <property type="entry name" value="Pkinase"/>
    <property type="match status" value="1"/>
</dbReference>
<gene>
    <name evidence="18" type="ORF">EX30DRAFT_393795</name>
</gene>
<dbReference type="STRING" id="341454.A0A4S2N5E7"/>
<feature type="compositionally biased region" description="Acidic residues" evidence="16">
    <location>
        <begin position="514"/>
        <end position="529"/>
    </location>
</feature>
<comment type="function">
    <text evidence="1">Component of the EKC/KEOPS complex that is required for the formation of a threonylcarbamoyl group on adenosine at position 37 (t(6)A37) in tRNAs that read codons beginning with adenine. The complex is probably involved in the transfer of the threonylcarbamoyl moiety of threonylcarbamoyl-AMP (TC-AMP) to the N6 group of A37. BUD32 has ATPase activity in the context of the EKC/KEOPS complex and likely plays a supporting role to the catalytic subunit KAE1. The EKC/KEOPS complex also promotes both telomere uncapping and telomere elongation. The complex is required for efficient recruitment of transcriptional coactivators.</text>
</comment>
<protein>
    <recommendedName>
        <fullName evidence="5">EKC/KEOPS complex subunit BUD32</fullName>
        <ecNumber evidence="3">2.7.11.1</ecNumber>
    </recommendedName>
    <alternativeName>
        <fullName evidence="11 12">Atypical Serine/threonine protein kinase BUD32</fullName>
    </alternativeName>
    <alternativeName>
        <fullName evidence="4">EKC/KEOPS complex subunit bud32</fullName>
    </alternativeName>
</protein>
<keyword evidence="8 15" id="KW-0547">Nucleotide-binding</keyword>
<organism evidence="18 19">
    <name type="scientific">Ascodesmis nigricans</name>
    <dbReference type="NCBI Taxonomy" id="341454"/>
    <lineage>
        <taxon>Eukaryota</taxon>
        <taxon>Fungi</taxon>
        <taxon>Dikarya</taxon>
        <taxon>Ascomycota</taxon>
        <taxon>Pezizomycotina</taxon>
        <taxon>Pezizomycetes</taxon>
        <taxon>Pezizales</taxon>
        <taxon>Ascodesmidaceae</taxon>
        <taxon>Ascodesmis</taxon>
    </lineage>
</organism>
<comment type="catalytic activity">
    <reaction evidence="13">
        <text>L-threonyl-[protein] + ATP = O-phospho-L-threonyl-[protein] + ADP + H(+)</text>
        <dbReference type="Rhea" id="RHEA:46608"/>
        <dbReference type="Rhea" id="RHEA-COMP:11060"/>
        <dbReference type="Rhea" id="RHEA-COMP:11605"/>
        <dbReference type="ChEBI" id="CHEBI:15378"/>
        <dbReference type="ChEBI" id="CHEBI:30013"/>
        <dbReference type="ChEBI" id="CHEBI:30616"/>
        <dbReference type="ChEBI" id="CHEBI:61977"/>
        <dbReference type="ChEBI" id="CHEBI:456216"/>
        <dbReference type="EC" id="2.7.11.1"/>
    </reaction>
</comment>
<dbReference type="GO" id="GO:0004674">
    <property type="term" value="F:protein serine/threonine kinase activity"/>
    <property type="evidence" value="ECO:0007669"/>
    <property type="project" value="UniProtKB-KW"/>
</dbReference>
<dbReference type="EMBL" id="ML220113">
    <property type="protein sequence ID" value="TGZ84284.1"/>
    <property type="molecule type" value="Genomic_DNA"/>
</dbReference>
<dbReference type="Gene3D" id="3.30.200.20">
    <property type="entry name" value="Phosphorylase Kinase, domain 1"/>
    <property type="match status" value="1"/>
</dbReference>
<feature type="binding site" evidence="15">
    <location>
        <position position="159"/>
    </location>
    <ligand>
        <name>ATP</name>
        <dbReference type="ChEBI" id="CHEBI:30616"/>
    </ligand>
</feature>